<evidence type="ECO:0000313" key="9">
    <source>
        <dbReference type="EMBL" id="KRU13310.1"/>
    </source>
</evidence>
<reference evidence="9" key="2">
    <citation type="submission" date="2015-10" db="EMBL/GenBank/DDBJ databases">
        <title>Improved Draft Genome Sequence of Clostridium pasteurianum Strain ATCC 6013 (DSM 525) Using a Hybrid Next-Generation Sequencing Approach.</title>
        <authorList>
            <person name="Pyne M.E."/>
            <person name="Utturkar S.M."/>
            <person name="Brown S.D."/>
            <person name="Moo-Young M."/>
            <person name="Chung D.A."/>
            <person name="Chou P.C."/>
        </authorList>
    </citation>
    <scope>NUCLEOTIDE SEQUENCE</scope>
    <source>
        <strain evidence="9">ATCC 6013</strain>
    </source>
</reference>
<reference evidence="9 10" key="3">
    <citation type="journal article" name="Genome Announc.">
        <title>Improved Draft Genome Sequence of Clostridium pasteurianum Strain ATCC 6013 (DSM 525) Using a Hybrid Next-Generation Sequencing Approach.</title>
        <authorList>
            <person name="Pyne M.E."/>
            <person name="Utturkar S."/>
            <person name="Brown S.D."/>
            <person name="Moo-Young M."/>
            <person name="Chung D.A."/>
            <person name="Chou C.P."/>
        </authorList>
    </citation>
    <scope>NUCLEOTIDE SEQUENCE [LARGE SCALE GENOMIC DNA]</scope>
    <source>
        <strain evidence="9 10">ATCC 6013</strain>
    </source>
</reference>
<keyword evidence="2 5" id="KW-0808">Transferase</keyword>
<evidence type="ECO:0000313" key="10">
    <source>
        <dbReference type="Proteomes" id="UP000028042"/>
    </source>
</evidence>
<gene>
    <name evidence="8" type="primary">bepIM</name>
    <name evidence="8" type="ORF">CLPA_c05910</name>
    <name evidence="9" type="ORF">CP6013_02558</name>
</gene>
<dbReference type="eggNOG" id="COG0270">
    <property type="taxonomic scope" value="Bacteria"/>
</dbReference>
<dbReference type="PRINTS" id="PR00105">
    <property type="entry name" value="C5METTRFRASE"/>
</dbReference>
<organism evidence="8 11">
    <name type="scientific">Clostridium pasteurianum DSM 525 = ATCC 6013</name>
    <dbReference type="NCBI Taxonomy" id="1262449"/>
    <lineage>
        <taxon>Bacteria</taxon>
        <taxon>Bacillati</taxon>
        <taxon>Bacillota</taxon>
        <taxon>Clostridia</taxon>
        <taxon>Eubacteriales</taxon>
        <taxon>Clostridiaceae</taxon>
        <taxon>Clostridium</taxon>
    </lineage>
</organism>
<dbReference type="GeneID" id="93072817"/>
<dbReference type="NCBIfam" id="TIGR00675">
    <property type="entry name" value="dcm"/>
    <property type="match status" value="1"/>
</dbReference>
<dbReference type="AlphaFoldDB" id="A0A0H3IYT2"/>
<comment type="catalytic activity">
    <reaction evidence="7">
        <text>a 2'-deoxycytidine in DNA + S-adenosyl-L-methionine = a 5-methyl-2'-deoxycytidine in DNA + S-adenosyl-L-homocysteine + H(+)</text>
        <dbReference type="Rhea" id="RHEA:13681"/>
        <dbReference type="Rhea" id="RHEA-COMP:11369"/>
        <dbReference type="Rhea" id="RHEA-COMP:11370"/>
        <dbReference type="ChEBI" id="CHEBI:15378"/>
        <dbReference type="ChEBI" id="CHEBI:57856"/>
        <dbReference type="ChEBI" id="CHEBI:59789"/>
        <dbReference type="ChEBI" id="CHEBI:85452"/>
        <dbReference type="ChEBI" id="CHEBI:85454"/>
        <dbReference type="EC" id="2.1.1.37"/>
    </reaction>
</comment>
<dbReference type="Gene3D" id="3.90.120.10">
    <property type="entry name" value="DNA Methylase, subunit A, domain 2"/>
    <property type="match status" value="1"/>
</dbReference>
<evidence type="ECO:0000256" key="3">
    <source>
        <dbReference type="ARBA" id="ARBA00022691"/>
    </source>
</evidence>
<evidence type="ECO:0000256" key="5">
    <source>
        <dbReference type="PROSITE-ProRule" id="PRU01016"/>
    </source>
</evidence>
<evidence type="ECO:0000256" key="1">
    <source>
        <dbReference type="ARBA" id="ARBA00022603"/>
    </source>
</evidence>
<dbReference type="InterPro" id="IPR050390">
    <property type="entry name" value="C5-Methyltransferase"/>
</dbReference>
<keyword evidence="11" id="KW-1185">Reference proteome</keyword>
<dbReference type="EMBL" id="JPGY02000001">
    <property type="protein sequence ID" value="KRU13310.1"/>
    <property type="molecule type" value="Genomic_DNA"/>
</dbReference>
<dbReference type="PROSITE" id="PS51679">
    <property type="entry name" value="SAM_MT_C5"/>
    <property type="match status" value="1"/>
</dbReference>
<dbReference type="GO" id="GO:0003886">
    <property type="term" value="F:DNA (cytosine-5-)-methyltransferase activity"/>
    <property type="evidence" value="ECO:0007669"/>
    <property type="project" value="UniProtKB-EC"/>
</dbReference>
<keyword evidence="4" id="KW-0680">Restriction system</keyword>
<dbReference type="KEGG" id="cpat:CLPA_c05910"/>
<dbReference type="KEGG" id="cpae:CPAST_c05910"/>
<dbReference type="Proteomes" id="UP000028042">
    <property type="component" value="Unassembled WGS sequence"/>
</dbReference>
<name>A0A0H3IYT2_CLOPA</name>
<accession>A0A0H3IYT2</accession>
<dbReference type="EC" id="2.1.1.37" evidence="7"/>
<keyword evidence="1 5" id="KW-0489">Methyltransferase</keyword>
<dbReference type="InterPro" id="IPR031303">
    <property type="entry name" value="C5_meth_CS"/>
</dbReference>
<dbReference type="PANTHER" id="PTHR10629:SF52">
    <property type="entry name" value="DNA (CYTOSINE-5)-METHYLTRANSFERASE 1"/>
    <property type="match status" value="1"/>
</dbReference>
<dbReference type="EMBL" id="CP009268">
    <property type="protein sequence ID" value="AJA50679.1"/>
    <property type="molecule type" value="Genomic_DNA"/>
</dbReference>
<evidence type="ECO:0000313" key="8">
    <source>
        <dbReference type="EMBL" id="AJA50679.1"/>
    </source>
</evidence>
<protein>
    <recommendedName>
        <fullName evidence="7">Cytosine-specific methyltransferase</fullName>
        <ecNumber evidence="7">2.1.1.37</ecNumber>
    </recommendedName>
</protein>
<dbReference type="GO" id="GO:0044027">
    <property type="term" value="P:negative regulation of gene expression via chromosomal CpG island methylation"/>
    <property type="evidence" value="ECO:0007669"/>
    <property type="project" value="TreeGrafter"/>
</dbReference>
<dbReference type="PANTHER" id="PTHR10629">
    <property type="entry name" value="CYTOSINE-SPECIFIC METHYLTRANSFERASE"/>
    <property type="match status" value="1"/>
</dbReference>
<dbReference type="InterPro" id="IPR001525">
    <property type="entry name" value="C5_MeTfrase"/>
</dbReference>
<reference evidence="8 11" key="1">
    <citation type="journal article" date="2015" name="Genome Announc.">
        <title>Complete Genome Sequence of the Nitrogen-Fixing and Solvent-Producing Clostridium pasteurianum DSM 525.</title>
        <authorList>
            <person name="Poehlein A."/>
            <person name="Grosse-Honebrink A."/>
            <person name="Zhang Y."/>
            <person name="Minton N.P."/>
            <person name="Daniel R."/>
        </authorList>
    </citation>
    <scope>NUCLEOTIDE SEQUENCE [LARGE SCALE GENOMIC DNA]</scope>
    <source>
        <strain evidence="8">DSM 525</strain>
        <strain evidence="11">DSM 525 / ATCC 6013</strain>
    </source>
</reference>
<dbReference type="PROSITE" id="PS00094">
    <property type="entry name" value="C5_MTASE_1"/>
    <property type="match status" value="1"/>
</dbReference>
<evidence type="ECO:0000256" key="2">
    <source>
        <dbReference type="ARBA" id="ARBA00022679"/>
    </source>
</evidence>
<dbReference type="GO" id="GO:0009307">
    <property type="term" value="P:DNA restriction-modification system"/>
    <property type="evidence" value="ECO:0007669"/>
    <property type="project" value="UniProtKB-KW"/>
</dbReference>
<dbReference type="RefSeq" id="WP_004455305.1">
    <property type="nucleotide sequence ID" value="NZ_ANZB01000001.1"/>
</dbReference>
<evidence type="ECO:0000256" key="6">
    <source>
        <dbReference type="RuleBase" id="RU000416"/>
    </source>
</evidence>
<proteinExistence type="inferred from homology"/>
<evidence type="ECO:0000313" key="11">
    <source>
        <dbReference type="Proteomes" id="UP000030905"/>
    </source>
</evidence>
<dbReference type="InterPro" id="IPR018117">
    <property type="entry name" value="C5_DNA_meth_AS"/>
</dbReference>
<dbReference type="InterPro" id="IPR029063">
    <property type="entry name" value="SAM-dependent_MTases_sf"/>
</dbReference>
<dbReference type="Gene3D" id="3.40.50.150">
    <property type="entry name" value="Vaccinia Virus protein VP39"/>
    <property type="match status" value="1"/>
</dbReference>
<dbReference type="PATRIC" id="fig|1262449.3.peg.488"/>
<dbReference type="Proteomes" id="UP000030905">
    <property type="component" value="Chromosome"/>
</dbReference>
<dbReference type="GO" id="GO:0032259">
    <property type="term" value="P:methylation"/>
    <property type="evidence" value="ECO:0007669"/>
    <property type="project" value="UniProtKB-KW"/>
</dbReference>
<sequence>MEQLSIFNKVDDFQEQQTDDRELSIEEINKFINEHKLTERIDIINTENASKRRFTILSLFSGCGGLDLGFKGGFTYLHGNYERNNFDIIWANEINSQAVETYRSYFGNHIVCEDINNIRDDEFPQADIIIGGFPCQDFSLAGKKQGLNVERGRLYLQMKRAIDAVKPVAFIAENVRNLMVMGNGVVLKTIIDDFKQSGYNVYFHLYNAANYGVPQNRERVIIYGIREDLNNIPFIPLETHSLYNWVTASEAIDDLWDKLDTNIPNHSRRDYSKAKFYEGKRTQGNIRIQSDKVAPTIRAEHHGNIEGHYRTYGDESDLSNWRRLSVRECARIQTFPDDFIFQSAASSAYKQVGNAVPPVLAWNIARALFLSLIRIK</sequence>
<comment type="similarity">
    <text evidence="5 6">Belongs to the class I-like SAM-binding methyltransferase superfamily. C5-methyltransferase family.</text>
</comment>
<dbReference type="GO" id="GO:0003677">
    <property type="term" value="F:DNA binding"/>
    <property type="evidence" value="ECO:0007669"/>
    <property type="project" value="TreeGrafter"/>
</dbReference>
<keyword evidence="3 5" id="KW-0949">S-adenosyl-L-methionine</keyword>
<evidence type="ECO:0000256" key="4">
    <source>
        <dbReference type="ARBA" id="ARBA00022747"/>
    </source>
</evidence>
<feature type="active site" evidence="5">
    <location>
        <position position="135"/>
    </location>
</feature>
<dbReference type="Pfam" id="PF00145">
    <property type="entry name" value="DNA_methylase"/>
    <property type="match status" value="1"/>
</dbReference>
<dbReference type="CDD" id="cd00315">
    <property type="entry name" value="Cyt_C5_DNA_methylase"/>
    <property type="match status" value="1"/>
</dbReference>
<dbReference type="PROSITE" id="PS00095">
    <property type="entry name" value="C5_MTASE_2"/>
    <property type="match status" value="1"/>
</dbReference>
<dbReference type="SUPFAM" id="SSF53335">
    <property type="entry name" value="S-adenosyl-L-methionine-dependent methyltransferases"/>
    <property type="match status" value="1"/>
</dbReference>
<evidence type="ECO:0000256" key="7">
    <source>
        <dbReference type="RuleBase" id="RU000417"/>
    </source>
</evidence>